<evidence type="ECO:0000256" key="5">
    <source>
        <dbReference type="ARBA" id="ARBA00038330"/>
    </source>
</evidence>
<keyword evidence="1" id="KW-0443">Lipid metabolism</keyword>
<dbReference type="Gene3D" id="3.40.50.150">
    <property type="entry name" value="Vaccinia Virus protein VP39"/>
    <property type="match status" value="1"/>
</dbReference>
<dbReference type="AlphaFoldDB" id="A0A375Z388"/>
<evidence type="ECO:0000256" key="1">
    <source>
        <dbReference type="ARBA" id="ARBA00022516"/>
    </source>
</evidence>
<keyword evidence="3 7" id="KW-0808">Transferase</keyword>
<evidence type="ECO:0000256" key="3">
    <source>
        <dbReference type="ARBA" id="ARBA00022679"/>
    </source>
</evidence>
<comment type="function">
    <text evidence="4">Catalyzes the methylation of the lipid moiety of the intermediate compounds phthiotriol and glycosylated phenolphthiotriol dimycoserosates to form phthiocerol dimycocerosates (DIM A) and glycosylated phenolphthiocerol dimycocerosates (PGL).</text>
</comment>
<dbReference type="EMBL" id="UEGW01000001">
    <property type="protein sequence ID" value="SRX95445.1"/>
    <property type="molecule type" value="Genomic_DNA"/>
</dbReference>
<dbReference type="GO" id="GO:0008757">
    <property type="term" value="F:S-adenosylmethionine-dependent methyltransferase activity"/>
    <property type="evidence" value="ECO:0007669"/>
    <property type="project" value="InterPro"/>
</dbReference>
<dbReference type="InterPro" id="IPR029063">
    <property type="entry name" value="SAM-dependent_MTases_sf"/>
</dbReference>
<reference evidence="7 8" key="1">
    <citation type="submission" date="2018-05" db="EMBL/GenBank/DDBJ databases">
        <authorList>
            <consortium name="IHU Genomes"/>
        </authorList>
    </citation>
    <scope>NUCLEOTIDE SEQUENCE [LARGE SCALE GENOMIC DNA]</scope>
    <source>
        <strain evidence="7 8">P7336</strain>
    </source>
</reference>
<dbReference type="Pfam" id="PF08241">
    <property type="entry name" value="Methyltransf_11"/>
    <property type="match status" value="1"/>
</dbReference>
<protein>
    <submittedName>
        <fullName evidence="7">Putative methyltransferase (Methylase) [Mycobacterium tuberculosis H37Rv]</fullName>
    </submittedName>
</protein>
<dbReference type="STRING" id="29313.BHQ16_13095"/>
<dbReference type="InterPro" id="IPR013216">
    <property type="entry name" value="Methyltransf_11"/>
</dbReference>
<dbReference type="CDD" id="cd02440">
    <property type="entry name" value="AdoMet_MTases"/>
    <property type="match status" value="1"/>
</dbReference>
<dbReference type="PANTHER" id="PTHR44068:SF11">
    <property type="entry name" value="GERANYL DIPHOSPHATE 2-C-METHYLTRANSFERASE"/>
    <property type="match status" value="1"/>
</dbReference>
<feature type="domain" description="Methyltransferase type 11" evidence="6">
    <location>
        <begin position="96"/>
        <end position="190"/>
    </location>
</feature>
<dbReference type="InterPro" id="IPR050447">
    <property type="entry name" value="Erg6_SMT_methyltransf"/>
</dbReference>
<dbReference type="InterPro" id="IPR054877">
    <property type="entry name" value="PthPhpthDimycoMt"/>
</dbReference>
<dbReference type="PANTHER" id="PTHR44068">
    <property type="entry name" value="ZGC:194242"/>
    <property type="match status" value="1"/>
</dbReference>
<organism evidence="7 8">
    <name type="scientific">Mycobacterium shimoidei</name>
    <dbReference type="NCBI Taxonomy" id="29313"/>
    <lineage>
        <taxon>Bacteria</taxon>
        <taxon>Bacillati</taxon>
        <taxon>Actinomycetota</taxon>
        <taxon>Actinomycetes</taxon>
        <taxon>Mycobacteriales</taxon>
        <taxon>Mycobacteriaceae</taxon>
        <taxon>Mycobacterium</taxon>
    </lineage>
</organism>
<keyword evidence="1" id="KW-0444">Lipid biosynthesis</keyword>
<evidence type="ECO:0000259" key="6">
    <source>
        <dbReference type="Pfam" id="PF08241"/>
    </source>
</evidence>
<dbReference type="SUPFAM" id="SSF53335">
    <property type="entry name" value="S-adenosyl-L-methionine-dependent methyltransferases"/>
    <property type="match status" value="1"/>
</dbReference>
<keyword evidence="2 7" id="KW-0489">Methyltransferase</keyword>
<dbReference type="Proteomes" id="UP000252015">
    <property type="component" value="Unassembled WGS sequence"/>
</dbReference>
<proteinExistence type="inferred from homology"/>
<dbReference type="NCBIfam" id="NF045823">
    <property type="entry name" value="PthPhpthDimycoMt"/>
    <property type="match status" value="1"/>
</dbReference>
<evidence type="ECO:0000256" key="2">
    <source>
        <dbReference type="ARBA" id="ARBA00022603"/>
    </source>
</evidence>
<evidence type="ECO:0000256" key="4">
    <source>
        <dbReference type="ARBA" id="ARBA00037600"/>
    </source>
</evidence>
<accession>A0A375Z388</accession>
<evidence type="ECO:0000313" key="8">
    <source>
        <dbReference type="Proteomes" id="UP000252015"/>
    </source>
</evidence>
<gene>
    <name evidence="7" type="ORF">MSP7336_03714</name>
</gene>
<sequence>MTRSSNRSETLDRLGVGLVYRIGSTSTYKKIFRYWYPMMTRRLRQGDDDVVFLNWGYEEDPPMGLPLDPSDEPNRYSIQLYHLTATQADISGKKVLEVSCGHGGGASYLTRTLKPASYTGLDFNAAGIEFCRKRHNLPGLDFVHGDAENLPFGDESFDAVINVEASHIYPHFERFLGQVRRVLRPGGHFLYADFRNRDGFDAWESALAESGLRQVSKRVINPEVLRGLQKNSPRSNELINRRLPAFLRRFGREFAVVDGSMFYRDLERNEIDYRAYCFIKD</sequence>
<dbReference type="GO" id="GO:0032259">
    <property type="term" value="P:methylation"/>
    <property type="evidence" value="ECO:0007669"/>
    <property type="project" value="UniProtKB-KW"/>
</dbReference>
<keyword evidence="8" id="KW-1185">Reference proteome</keyword>
<name>A0A375Z388_MYCSH</name>
<evidence type="ECO:0000313" key="7">
    <source>
        <dbReference type="EMBL" id="SRX95445.1"/>
    </source>
</evidence>
<comment type="similarity">
    <text evidence="5">Belongs to the methyltransferase superfamily. Phthiotriol/phenolphthiotriol dimycocerosates methyltransferase family.</text>
</comment>